<evidence type="ECO:0000313" key="16">
    <source>
        <dbReference type="EMBL" id="RWS17585.1"/>
    </source>
</evidence>
<keyword evidence="11" id="KW-1053">Target membrane</keyword>
<dbReference type="OrthoDB" id="6781668at2759"/>
<dbReference type="InterPro" id="IPR002110">
    <property type="entry name" value="Ankyrin_rpt"/>
</dbReference>
<dbReference type="Gene3D" id="1.25.40.20">
    <property type="entry name" value="Ankyrin repeat-containing domain"/>
    <property type="match status" value="1"/>
</dbReference>
<dbReference type="PROSITE" id="PS50297">
    <property type="entry name" value="ANK_REP_REGION"/>
    <property type="match status" value="3"/>
</dbReference>
<dbReference type="GO" id="GO:0044231">
    <property type="term" value="C:host cell presynaptic membrane"/>
    <property type="evidence" value="ECO:0007669"/>
    <property type="project" value="UniProtKB-KW"/>
</dbReference>
<feature type="domain" description="Palmitoyltransferase DHHC" evidence="14">
    <location>
        <begin position="377"/>
        <end position="507"/>
    </location>
</feature>
<sequence length="574" mass="66463">MEKDPQCGPVYFPDSVCKTDGDRNFMQTAGRPHTKGEQSSRSNQEVDFSNFDIVKATQYGAITRVQELIEAGFDVNQRDSENVTLLHWAAINNRKEIVKYFLSKNAEIDAIGGDLKSTPLHWATRQGHLQMVVLLLQHGADPSVFDGEGCNCLHLASQFGHTSIVAYLIAKEFIFFSNDPIRLLITLGASLNLTDHKHGNTALHWAVYSRNNNAVSLLLNAGANVFICNRQGDTPLDMAKRLKIHWIGSRIEETIKDKELSKKHFCVRMFRDKKIRYWCTIGAPFFIYYFVGSILHSELSYPIKLGFLLLILFTITFGNHYIFDERSFNVLPMAIYLATKFWIFLKTWRTDPGRIVGDQETKFRTIIELAEKEGFEPSVFCTTCLIRRPIRSKHCSICNKCIARFDHHCPWVGNCVGAQNHKYFVWYLISLVLMCSWFLIGSYLYWKSSLSHIDSHPFILKAIQINGWVSLGVINAILHIVWVGCLLICQLYQIIWLSMTTNERMNCRRYPHFKRDGHVVSPFDHGIIRNLLEFCEWKCIQAYKSDIRDWRYVYDLEDYEKQINSSQTKVYHYV</sequence>
<evidence type="ECO:0000256" key="13">
    <source>
        <dbReference type="RuleBase" id="RU079119"/>
    </source>
</evidence>
<dbReference type="InterPro" id="IPR036770">
    <property type="entry name" value="Ankyrin_rpt-contain_sf"/>
</dbReference>
<evidence type="ECO:0000256" key="11">
    <source>
        <dbReference type="ARBA" id="ARBA00023298"/>
    </source>
</evidence>
<feature type="repeat" description="ANK" evidence="12">
    <location>
        <begin position="115"/>
        <end position="147"/>
    </location>
</feature>
<reference evidence="15 17" key="1">
    <citation type="journal article" date="2018" name="Gigascience">
        <title>Genomes of trombidid mites reveal novel predicted allergens and laterally-transferred genes associated with secondary metabolism.</title>
        <authorList>
            <person name="Dong X."/>
            <person name="Chaisiri K."/>
            <person name="Xia D."/>
            <person name="Armstrong S.D."/>
            <person name="Fang Y."/>
            <person name="Donnelly M.J."/>
            <person name="Kadowaki T."/>
            <person name="McGarry J.W."/>
            <person name="Darby A.C."/>
            <person name="Makepeace B.L."/>
        </authorList>
    </citation>
    <scope>NUCLEOTIDE SEQUENCE [LARGE SCALE GENOMIC DNA]</scope>
    <source>
        <strain evidence="15">UoL-WK</strain>
    </source>
</reference>
<proteinExistence type="inferred from homology"/>
<keyword evidence="9 12" id="KW-0040">ANK repeat</keyword>
<comment type="domain">
    <text evidence="13">The DHHC domain is required for palmitoyltransferase activity.</text>
</comment>
<feature type="repeat" description="ANK" evidence="12">
    <location>
        <begin position="81"/>
        <end position="113"/>
    </location>
</feature>
<evidence type="ECO:0000313" key="17">
    <source>
        <dbReference type="Proteomes" id="UP000285301"/>
    </source>
</evidence>
<dbReference type="GO" id="GO:0016020">
    <property type="term" value="C:membrane"/>
    <property type="evidence" value="ECO:0007669"/>
    <property type="project" value="UniProtKB-SubCell"/>
</dbReference>
<keyword evidence="8" id="KW-0800">Toxin</keyword>
<organism evidence="15 17">
    <name type="scientific">Dinothrombium tinctorium</name>
    <dbReference type="NCBI Taxonomy" id="1965070"/>
    <lineage>
        <taxon>Eukaryota</taxon>
        <taxon>Metazoa</taxon>
        <taxon>Ecdysozoa</taxon>
        <taxon>Arthropoda</taxon>
        <taxon>Chelicerata</taxon>
        <taxon>Arachnida</taxon>
        <taxon>Acari</taxon>
        <taxon>Acariformes</taxon>
        <taxon>Trombidiformes</taxon>
        <taxon>Prostigmata</taxon>
        <taxon>Anystina</taxon>
        <taxon>Parasitengona</taxon>
        <taxon>Trombidioidea</taxon>
        <taxon>Trombidiidae</taxon>
        <taxon>Dinothrombium</taxon>
    </lineage>
</organism>
<dbReference type="EC" id="2.3.1.225" evidence="13"/>
<evidence type="ECO:0000256" key="6">
    <source>
        <dbReference type="ARBA" id="ARBA00022737"/>
    </source>
</evidence>
<keyword evidence="10 13" id="KW-0472">Membrane</keyword>
<keyword evidence="17" id="KW-1185">Reference proteome</keyword>
<dbReference type="InterPro" id="IPR001594">
    <property type="entry name" value="Palmitoyltrfase_DHHC"/>
</dbReference>
<evidence type="ECO:0000256" key="1">
    <source>
        <dbReference type="ARBA" id="ARBA00004141"/>
    </source>
</evidence>
<dbReference type="SUPFAM" id="SSF48403">
    <property type="entry name" value="Ankyrin repeat"/>
    <property type="match status" value="1"/>
</dbReference>
<keyword evidence="4" id="KW-1052">Target cell membrane</keyword>
<dbReference type="GO" id="GO:0006887">
    <property type="term" value="P:exocytosis"/>
    <property type="evidence" value="ECO:0007669"/>
    <property type="project" value="UniProtKB-KW"/>
</dbReference>
<dbReference type="GO" id="GO:0044218">
    <property type="term" value="C:other organism cell membrane"/>
    <property type="evidence" value="ECO:0007669"/>
    <property type="project" value="UniProtKB-KW"/>
</dbReference>
<keyword evidence="8" id="KW-0638">Presynaptic neurotoxin</keyword>
<dbReference type="GO" id="GO:0019706">
    <property type="term" value="F:protein-cysteine S-palmitoyltransferase activity"/>
    <property type="evidence" value="ECO:0007669"/>
    <property type="project" value="UniProtKB-EC"/>
</dbReference>
<evidence type="ECO:0000256" key="8">
    <source>
        <dbReference type="ARBA" id="ARBA00023028"/>
    </source>
</evidence>
<feature type="repeat" description="ANK" evidence="12">
    <location>
        <begin position="198"/>
        <end position="230"/>
    </location>
</feature>
<feature type="transmembrane region" description="Helical" evidence="13">
    <location>
        <begin position="275"/>
        <end position="291"/>
    </location>
</feature>
<evidence type="ECO:0000256" key="3">
    <source>
        <dbReference type="ARBA" id="ARBA00022483"/>
    </source>
</evidence>
<keyword evidence="13" id="KW-0808">Transferase</keyword>
<evidence type="ECO:0000256" key="4">
    <source>
        <dbReference type="ARBA" id="ARBA00022537"/>
    </source>
</evidence>
<comment type="subcellular location">
    <subcellularLocation>
        <location evidence="1">Membrane</location>
        <topology evidence="1">Multi-pass membrane protein</topology>
    </subcellularLocation>
    <subcellularLocation>
        <location evidence="2">Target cell membrane</location>
    </subcellularLocation>
</comment>
<evidence type="ECO:0000256" key="7">
    <source>
        <dbReference type="ARBA" id="ARBA00022989"/>
    </source>
</evidence>
<dbReference type="EMBL" id="NCKU01000057">
    <property type="protein sequence ID" value="RWS17585.1"/>
    <property type="molecule type" value="Genomic_DNA"/>
</dbReference>
<keyword evidence="6" id="KW-0677">Repeat</keyword>
<evidence type="ECO:0000256" key="10">
    <source>
        <dbReference type="ARBA" id="ARBA00023136"/>
    </source>
</evidence>
<gene>
    <name evidence="16" type="ORF">B4U79_03700</name>
    <name evidence="15" type="ORF">B4U79_07530</name>
</gene>
<evidence type="ECO:0000256" key="5">
    <source>
        <dbReference type="ARBA" id="ARBA00022692"/>
    </source>
</evidence>
<dbReference type="Pfam" id="PF00023">
    <property type="entry name" value="Ank"/>
    <property type="match status" value="1"/>
</dbReference>
<evidence type="ECO:0000313" key="15">
    <source>
        <dbReference type="EMBL" id="RWS17573.1"/>
    </source>
</evidence>
<dbReference type="Pfam" id="PF01529">
    <property type="entry name" value="DHHC"/>
    <property type="match status" value="1"/>
</dbReference>
<evidence type="ECO:0000256" key="2">
    <source>
        <dbReference type="ARBA" id="ARBA00004175"/>
    </source>
</evidence>
<evidence type="ECO:0000259" key="14">
    <source>
        <dbReference type="Pfam" id="PF01529"/>
    </source>
</evidence>
<accession>A0A3S3PWC4</accession>
<name>A0A3S3PWC4_9ACAR</name>
<keyword evidence="7 13" id="KW-1133">Transmembrane helix</keyword>
<evidence type="ECO:0000256" key="12">
    <source>
        <dbReference type="PROSITE-ProRule" id="PRU00023"/>
    </source>
</evidence>
<dbReference type="EMBL" id="NCKU01000058">
    <property type="protein sequence ID" value="RWS17573.1"/>
    <property type="molecule type" value="Genomic_DNA"/>
</dbReference>
<keyword evidence="3" id="KW-0268">Exocytosis</keyword>
<comment type="caution">
    <text evidence="15">The sequence shown here is derived from an EMBL/GenBank/DDBJ whole genome shotgun (WGS) entry which is preliminary data.</text>
</comment>
<dbReference type="AlphaFoldDB" id="A0A3S3PWC4"/>
<protein>
    <recommendedName>
        <fullName evidence="13">Palmitoyltransferase</fullName>
        <ecNumber evidence="13">2.3.1.225</ecNumber>
    </recommendedName>
</protein>
<dbReference type="Pfam" id="PF12796">
    <property type="entry name" value="Ank_2"/>
    <property type="match status" value="2"/>
</dbReference>
<keyword evidence="5 13" id="KW-0812">Transmembrane</keyword>
<comment type="catalytic activity">
    <reaction evidence="13">
        <text>L-cysteinyl-[protein] + hexadecanoyl-CoA = S-hexadecanoyl-L-cysteinyl-[protein] + CoA</text>
        <dbReference type="Rhea" id="RHEA:36683"/>
        <dbReference type="Rhea" id="RHEA-COMP:10131"/>
        <dbReference type="Rhea" id="RHEA-COMP:11032"/>
        <dbReference type="ChEBI" id="CHEBI:29950"/>
        <dbReference type="ChEBI" id="CHEBI:57287"/>
        <dbReference type="ChEBI" id="CHEBI:57379"/>
        <dbReference type="ChEBI" id="CHEBI:74151"/>
        <dbReference type="EC" id="2.3.1.225"/>
    </reaction>
</comment>
<dbReference type="STRING" id="1965070.A0A3S3PWC4"/>
<keyword evidence="13" id="KW-0012">Acyltransferase</keyword>
<reference evidence="15" key="2">
    <citation type="submission" date="2018-11" db="EMBL/GenBank/DDBJ databases">
        <title>Trombidioid mite genomics.</title>
        <authorList>
            <person name="Dong X."/>
        </authorList>
    </citation>
    <scope>NUCLEOTIDE SEQUENCE</scope>
    <source>
        <strain evidence="15">UoL-WK</strain>
    </source>
</reference>
<dbReference type="SMART" id="SM00248">
    <property type="entry name" value="ANK"/>
    <property type="match status" value="4"/>
</dbReference>
<feature type="transmembrane region" description="Helical" evidence="13">
    <location>
        <begin position="303"/>
        <end position="322"/>
    </location>
</feature>
<dbReference type="Proteomes" id="UP000285301">
    <property type="component" value="Unassembled WGS sequence"/>
</dbReference>
<comment type="similarity">
    <text evidence="13">Belongs to the DHHC palmitoyltransferase family.</text>
</comment>
<dbReference type="PANTHER" id="PTHR24161">
    <property type="entry name" value="ANK_REP_REGION DOMAIN-CONTAINING PROTEIN-RELATED"/>
    <property type="match status" value="1"/>
</dbReference>
<evidence type="ECO:0000256" key="9">
    <source>
        <dbReference type="ARBA" id="ARBA00023043"/>
    </source>
</evidence>
<dbReference type="PROSITE" id="PS50216">
    <property type="entry name" value="DHHC"/>
    <property type="match status" value="1"/>
</dbReference>
<feature type="transmembrane region" description="Helical" evidence="13">
    <location>
        <begin position="424"/>
        <end position="446"/>
    </location>
</feature>
<dbReference type="PANTHER" id="PTHR24161:SF85">
    <property type="entry name" value="PALMITOYLTRANSFERASE HIP14"/>
    <property type="match status" value="1"/>
</dbReference>
<keyword evidence="8" id="KW-0528">Neurotoxin</keyword>
<dbReference type="PROSITE" id="PS50088">
    <property type="entry name" value="ANK_REPEAT"/>
    <property type="match status" value="3"/>
</dbReference>
<feature type="transmembrane region" description="Helical" evidence="13">
    <location>
        <begin position="476"/>
        <end position="499"/>
    </location>
</feature>